<proteinExistence type="predicted"/>
<reference evidence="1" key="1">
    <citation type="journal article" date="2019" name="bioRxiv">
        <title>The Genome of the Zebra Mussel, Dreissena polymorpha: A Resource for Invasive Species Research.</title>
        <authorList>
            <person name="McCartney M.A."/>
            <person name="Auch B."/>
            <person name="Kono T."/>
            <person name="Mallez S."/>
            <person name="Zhang Y."/>
            <person name="Obille A."/>
            <person name="Becker A."/>
            <person name="Abrahante J.E."/>
            <person name="Garbe J."/>
            <person name="Badalamenti J.P."/>
            <person name="Herman A."/>
            <person name="Mangelson H."/>
            <person name="Liachko I."/>
            <person name="Sullivan S."/>
            <person name="Sone E.D."/>
            <person name="Koren S."/>
            <person name="Silverstein K.A.T."/>
            <person name="Beckman K.B."/>
            <person name="Gohl D.M."/>
        </authorList>
    </citation>
    <scope>NUCLEOTIDE SEQUENCE</scope>
    <source>
        <strain evidence="1">Duluth1</strain>
        <tissue evidence="1">Whole animal</tissue>
    </source>
</reference>
<dbReference type="AlphaFoldDB" id="A0A9D3YI92"/>
<organism evidence="1 2">
    <name type="scientific">Dreissena polymorpha</name>
    <name type="common">Zebra mussel</name>
    <name type="synonym">Mytilus polymorpha</name>
    <dbReference type="NCBI Taxonomy" id="45954"/>
    <lineage>
        <taxon>Eukaryota</taxon>
        <taxon>Metazoa</taxon>
        <taxon>Spiralia</taxon>
        <taxon>Lophotrochozoa</taxon>
        <taxon>Mollusca</taxon>
        <taxon>Bivalvia</taxon>
        <taxon>Autobranchia</taxon>
        <taxon>Heteroconchia</taxon>
        <taxon>Euheterodonta</taxon>
        <taxon>Imparidentia</taxon>
        <taxon>Neoheterodontei</taxon>
        <taxon>Myida</taxon>
        <taxon>Dreissenoidea</taxon>
        <taxon>Dreissenidae</taxon>
        <taxon>Dreissena</taxon>
    </lineage>
</organism>
<name>A0A9D3YI92_DREPO</name>
<sequence>MEELSQFNTVLQHRVGRKHANADALSRIPEGSCDIRSGDLPCGGCKHCQRADLWDAFTEDVDDAVPLVLPTVQSVVRDIGVFTDESTEGDNGETGSVSEVIGAATGDKSGKSDPEFQEEDLILKNLFQNSCQVDVLTVGGDFWVCACVPEPEPEVQAGSAVSEPSSWGFTFVDLLEAQSHDPDLSFALQWLSKGSSPGKRNCLQQVQVLSFIG</sequence>
<evidence type="ECO:0000313" key="1">
    <source>
        <dbReference type="EMBL" id="KAH3700536.1"/>
    </source>
</evidence>
<comment type="caution">
    <text evidence="1">The sequence shown here is derived from an EMBL/GenBank/DDBJ whole genome shotgun (WGS) entry which is preliminary data.</text>
</comment>
<reference evidence="1" key="2">
    <citation type="submission" date="2020-11" db="EMBL/GenBank/DDBJ databases">
        <authorList>
            <person name="McCartney M.A."/>
            <person name="Auch B."/>
            <person name="Kono T."/>
            <person name="Mallez S."/>
            <person name="Becker A."/>
            <person name="Gohl D.M."/>
            <person name="Silverstein K.A.T."/>
            <person name="Koren S."/>
            <person name="Bechman K.B."/>
            <person name="Herman A."/>
            <person name="Abrahante J.E."/>
            <person name="Garbe J."/>
        </authorList>
    </citation>
    <scope>NUCLEOTIDE SEQUENCE</scope>
    <source>
        <strain evidence="1">Duluth1</strain>
        <tissue evidence="1">Whole animal</tissue>
    </source>
</reference>
<dbReference type="EMBL" id="JAIWYP010000015">
    <property type="protein sequence ID" value="KAH3700536.1"/>
    <property type="molecule type" value="Genomic_DNA"/>
</dbReference>
<keyword evidence="2" id="KW-1185">Reference proteome</keyword>
<protein>
    <submittedName>
        <fullName evidence="1">Uncharacterized protein</fullName>
    </submittedName>
</protein>
<gene>
    <name evidence="1" type="ORF">DPMN_075515</name>
</gene>
<evidence type="ECO:0000313" key="2">
    <source>
        <dbReference type="Proteomes" id="UP000828390"/>
    </source>
</evidence>
<accession>A0A9D3YI92</accession>
<dbReference type="Proteomes" id="UP000828390">
    <property type="component" value="Unassembled WGS sequence"/>
</dbReference>